<accession>A0A6I6G976</accession>
<reference evidence="2 3" key="1">
    <citation type="submission" date="2019-11" db="EMBL/GenBank/DDBJ databases">
        <authorList>
            <person name="Im W.T."/>
        </authorList>
    </citation>
    <scope>NUCLEOTIDE SEQUENCE [LARGE SCALE GENOMIC DNA]</scope>
    <source>
        <strain evidence="2 3">SB-02</strain>
    </source>
</reference>
<dbReference type="Proteomes" id="UP000426027">
    <property type="component" value="Chromosome"/>
</dbReference>
<sequence>MSPKLKTAFVFGICMSFVFCTMSIISILKGEEETRIEIIQSFGAALAAGLVTGVLAYFFSDKLNFEKLFGKKQNGPKQ</sequence>
<protein>
    <submittedName>
        <fullName evidence="2">Uncharacterized protein</fullName>
    </submittedName>
</protein>
<evidence type="ECO:0000256" key="1">
    <source>
        <dbReference type="SAM" id="Phobius"/>
    </source>
</evidence>
<evidence type="ECO:0000313" key="2">
    <source>
        <dbReference type="EMBL" id="QGW28073.1"/>
    </source>
</evidence>
<evidence type="ECO:0000313" key="3">
    <source>
        <dbReference type="Proteomes" id="UP000426027"/>
    </source>
</evidence>
<keyword evidence="3" id="KW-1185">Reference proteome</keyword>
<feature type="transmembrane region" description="Helical" evidence="1">
    <location>
        <begin position="39"/>
        <end position="59"/>
    </location>
</feature>
<organism evidence="2 3">
    <name type="scientific">Phnomibacter ginsenosidimutans</name>
    <dbReference type="NCBI Taxonomy" id="2676868"/>
    <lineage>
        <taxon>Bacteria</taxon>
        <taxon>Pseudomonadati</taxon>
        <taxon>Bacteroidota</taxon>
        <taxon>Chitinophagia</taxon>
        <taxon>Chitinophagales</taxon>
        <taxon>Chitinophagaceae</taxon>
        <taxon>Phnomibacter</taxon>
    </lineage>
</organism>
<dbReference type="EMBL" id="CP046566">
    <property type="protein sequence ID" value="QGW28073.1"/>
    <property type="molecule type" value="Genomic_DNA"/>
</dbReference>
<feature type="transmembrane region" description="Helical" evidence="1">
    <location>
        <begin position="7"/>
        <end position="27"/>
    </location>
</feature>
<dbReference type="KEGG" id="fls:GLV81_08150"/>
<proteinExistence type="predicted"/>
<keyword evidence="1" id="KW-0472">Membrane</keyword>
<name>A0A6I6G976_9BACT</name>
<keyword evidence="1" id="KW-1133">Transmembrane helix</keyword>
<dbReference type="AlphaFoldDB" id="A0A6I6G976"/>
<gene>
    <name evidence="2" type="ORF">GLV81_08150</name>
</gene>
<keyword evidence="1" id="KW-0812">Transmembrane</keyword>
<dbReference type="RefSeq" id="WP_157478431.1">
    <property type="nucleotide sequence ID" value="NZ_CP046566.1"/>
</dbReference>